<name>A0ABS5J8R3_9BACT</name>
<reference evidence="1 2" key="1">
    <citation type="submission" date="2021-04" db="EMBL/GenBank/DDBJ databases">
        <title>Chitinophaga sp. nov., isolated from the rhizosphere soil.</title>
        <authorList>
            <person name="He S."/>
        </authorList>
    </citation>
    <scope>NUCLEOTIDE SEQUENCE [LARGE SCALE GENOMIC DNA]</scope>
    <source>
        <strain evidence="1 2">2R12</strain>
    </source>
</reference>
<dbReference type="Proteomes" id="UP000676386">
    <property type="component" value="Unassembled WGS sequence"/>
</dbReference>
<sequence>MPLIPNKLFNSMKAHLLKTNEKKQEDVTVSIEAHCKQLEQDVYNAIKSITIVIPAGAIIVQTSQGPAANVSQIVLESTVK</sequence>
<proteinExistence type="predicted"/>
<evidence type="ECO:0000313" key="1">
    <source>
        <dbReference type="EMBL" id="MBS0031610.1"/>
    </source>
</evidence>
<dbReference type="RefSeq" id="WP_211976770.1">
    <property type="nucleotide sequence ID" value="NZ_CBFHAM010000052.1"/>
</dbReference>
<comment type="caution">
    <text evidence="1">The sequence shown here is derived from an EMBL/GenBank/DDBJ whole genome shotgun (WGS) entry which is preliminary data.</text>
</comment>
<dbReference type="EMBL" id="JAGTXB010000023">
    <property type="protein sequence ID" value="MBS0031610.1"/>
    <property type="molecule type" value="Genomic_DNA"/>
</dbReference>
<evidence type="ECO:0000313" key="2">
    <source>
        <dbReference type="Proteomes" id="UP000676386"/>
    </source>
</evidence>
<keyword evidence="2" id="KW-1185">Reference proteome</keyword>
<protein>
    <submittedName>
        <fullName evidence="1">Uncharacterized protein</fullName>
    </submittedName>
</protein>
<accession>A0ABS5J8R3</accession>
<organism evidence="1 2">
    <name type="scientific">Chitinophaga hostae</name>
    <dbReference type="NCBI Taxonomy" id="2831022"/>
    <lineage>
        <taxon>Bacteria</taxon>
        <taxon>Pseudomonadati</taxon>
        <taxon>Bacteroidota</taxon>
        <taxon>Chitinophagia</taxon>
        <taxon>Chitinophagales</taxon>
        <taxon>Chitinophagaceae</taxon>
        <taxon>Chitinophaga</taxon>
    </lineage>
</organism>
<gene>
    <name evidence="1" type="ORF">KE626_30045</name>
</gene>